<feature type="domain" description="Response regulatory" evidence="9">
    <location>
        <begin position="633"/>
        <end position="762"/>
    </location>
</feature>
<dbReference type="Gene3D" id="3.40.50.2300">
    <property type="match status" value="1"/>
</dbReference>
<dbReference type="InterPro" id="IPR005467">
    <property type="entry name" value="His_kinase_dom"/>
</dbReference>
<evidence type="ECO:0000256" key="4">
    <source>
        <dbReference type="ARBA" id="ARBA00023012"/>
    </source>
</evidence>
<dbReference type="CDD" id="cd00156">
    <property type="entry name" value="REC"/>
    <property type="match status" value="1"/>
</dbReference>
<reference evidence="10" key="1">
    <citation type="submission" date="2021-12" db="EMBL/GenBank/DDBJ databases">
        <authorList>
            <person name="Li Y."/>
        </authorList>
    </citation>
    <scope>NUCLEOTIDE SEQUENCE</scope>
    <source>
        <strain evidence="10">DKSPLA3</strain>
    </source>
</reference>
<dbReference type="SMART" id="SM00448">
    <property type="entry name" value="REC"/>
    <property type="match status" value="1"/>
</dbReference>
<dbReference type="Gene3D" id="3.30.565.10">
    <property type="entry name" value="Histidine kinase-like ATPase, C-terminal domain"/>
    <property type="match status" value="1"/>
</dbReference>
<dbReference type="InterPro" id="IPR003661">
    <property type="entry name" value="HisK_dim/P_dom"/>
</dbReference>
<dbReference type="InterPro" id="IPR003594">
    <property type="entry name" value="HATPase_dom"/>
</dbReference>
<keyword evidence="11" id="KW-1185">Reference proteome</keyword>
<dbReference type="InterPro" id="IPR036890">
    <property type="entry name" value="HATPase_C_sf"/>
</dbReference>
<comment type="catalytic activity">
    <reaction evidence="1">
        <text>ATP + protein L-histidine = ADP + protein N-phospho-L-histidine.</text>
        <dbReference type="EC" id="2.7.13.3"/>
    </reaction>
</comment>
<evidence type="ECO:0000259" key="8">
    <source>
        <dbReference type="PROSITE" id="PS50109"/>
    </source>
</evidence>
<protein>
    <recommendedName>
        <fullName evidence="2">histidine kinase</fullName>
        <ecNumber evidence="2">2.7.13.3</ecNumber>
    </recommendedName>
</protein>
<keyword evidence="7" id="KW-0472">Membrane</keyword>
<dbReference type="InterPro" id="IPR036097">
    <property type="entry name" value="HisK_dim/P_sf"/>
</dbReference>
<dbReference type="SUPFAM" id="SSF47384">
    <property type="entry name" value="Homodimeric domain of signal transducing histidine kinase"/>
    <property type="match status" value="1"/>
</dbReference>
<dbReference type="EC" id="2.7.13.3" evidence="2"/>
<dbReference type="SUPFAM" id="SSF55874">
    <property type="entry name" value="ATPase domain of HSP90 chaperone/DNA topoisomerase II/histidine kinase"/>
    <property type="match status" value="1"/>
</dbReference>
<dbReference type="InterPro" id="IPR001789">
    <property type="entry name" value="Sig_transdc_resp-reg_receiver"/>
</dbReference>
<dbReference type="PROSITE" id="PS50109">
    <property type="entry name" value="HIS_KIN"/>
    <property type="match status" value="1"/>
</dbReference>
<evidence type="ECO:0000313" key="10">
    <source>
        <dbReference type="EMBL" id="MCD7108675.1"/>
    </source>
</evidence>
<keyword evidence="4" id="KW-0902">Two-component regulatory system</keyword>
<evidence type="ECO:0000259" key="9">
    <source>
        <dbReference type="PROSITE" id="PS50110"/>
    </source>
</evidence>
<organism evidence="10 11">
    <name type="scientific">Rhizobium quercicola</name>
    <dbReference type="NCBI Taxonomy" id="2901226"/>
    <lineage>
        <taxon>Bacteria</taxon>
        <taxon>Pseudomonadati</taxon>
        <taxon>Pseudomonadota</taxon>
        <taxon>Alphaproteobacteria</taxon>
        <taxon>Hyphomicrobiales</taxon>
        <taxon>Rhizobiaceae</taxon>
        <taxon>Rhizobium/Agrobacterium group</taxon>
        <taxon>Rhizobium</taxon>
    </lineage>
</organism>
<evidence type="ECO:0000256" key="5">
    <source>
        <dbReference type="PROSITE-ProRule" id="PRU00169"/>
    </source>
</evidence>
<dbReference type="GO" id="GO:0005524">
    <property type="term" value="F:ATP binding"/>
    <property type="evidence" value="ECO:0007669"/>
    <property type="project" value="UniProtKB-KW"/>
</dbReference>
<dbReference type="PANTHER" id="PTHR45339">
    <property type="entry name" value="HYBRID SIGNAL TRANSDUCTION HISTIDINE KINASE J"/>
    <property type="match status" value="1"/>
</dbReference>
<dbReference type="CDD" id="cd00082">
    <property type="entry name" value="HisKA"/>
    <property type="match status" value="1"/>
</dbReference>
<keyword evidence="10" id="KW-0067">ATP-binding</keyword>
<name>A0A9X1NPV9_9HYPH</name>
<dbReference type="Gene3D" id="1.10.287.130">
    <property type="match status" value="1"/>
</dbReference>
<keyword evidence="7" id="KW-0812">Transmembrane</keyword>
<feature type="domain" description="Histidine kinase" evidence="8">
    <location>
        <begin position="247"/>
        <end position="462"/>
    </location>
</feature>
<keyword evidence="10" id="KW-0547">Nucleotide-binding</keyword>
<dbReference type="Pfam" id="PF00072">
    <property type="entry name" value="Response_reg"/>
    <property type="match status" value="1"/>
</dbReference>
<keyword evidence="7" id="KW-1133">Transmembrane helix</keyword>
<dbReference type="SUPFAM" id="SSF52172">
    <property type="entry name" value="CheY-like"/>
    <property type="match status" value="1"/>
</dbReference>
<dbReference type="RefSeq" id="WP_231812841.1">
    <property type="nucleotide sequence ID" value="NZ_JAJOZR010000003.1"/>
</dbReference>
<feature type="modified residue" description="4-aspartylphosphate" evidence="5">
    <location>
        <position position="691"/>
    </location>
</feature>
<evidence type="ECO:0000256" key="3">
    <source>
        <dbReference type="ARBA" id="ARBA00022553"/>
    </source>
</evidence>
<proteinExistence type="predicted"/>
<evidence type="ECO:0000256" key="6">
    <source>
        <dbReference type="SAM" id="MobiDB-lite"/>
    </source>
</evidence>
<dbReference type="GO" id="GO:0000155">
    <property type="term" value="F:phosphorelay sensor kinase activity"/>
    <property type="evidence" value="ECO:0007669"/>
    <property type="project" value="InterPro"/>
</dbReference>
<accession>A0A9X1NPV9</accession>
<dbReference type="SMART" id="SM00387">
    <property type="entry name" value="HATPase_c"/>
    <property type="match status" value="1"/>
</dbReference>
<dbReference type="CDD" id="cd16922">
    <property type="entry name" value="HATPase_EvgS-ArcB-TorS-like"/>
    <property type="match status" value="1"/>
</dbReference>
<evidence type="ECO:0000256" key="2">
    <source>
        <dbReference type="ARBA" id="ARBA00012438"/>
    </source>
</evidence>
<dbReference type="EMBL" id="JAJOZR010000003">
    <property type="protein sequence ID" value="MCD7108675.1"/>
    <property type="molecule type" value="Genomic_DNA"/>
</dbReference>
<sequence>MNEPSKLQREIVENLSRHPAAPEVLAPRTPFPEHAATETNPATSRIAAFRPALAAAGLLASAGIIAAGLEENLLLLPVGLAMAGLAGTALLLGDGRRSRHDGGAPSERSGDRAWEAREASMSRFAIHDALGDMAILRDARGVILEANETFRTLTKAPAPEGQRCAALGLELRPAGTSGRYTVEVETEDGLRSFDWHDVLIREADTGTLRIVSVGRDITDNVSAARSSEAALRRVEAESQAKSHLLATVSHEIRTPLSGILGMSDLLDQTRLSAQQANYLAGMRQSGHDLVQLVDDLLDCASMEAGRFSLRPTRQTLRPLVESVVEMLSHRAHAKGIEIASTIAADVPDTLQIDGPRLKQVLFNVVGNAVKFTATGGVLVSCAEQQGALVLRVTDTGPGMTPDDQSRIFDAFEQAGDTASKAGGTGLGLAISRRIVRALGGDITVSSRLGMGSLFEIRFPLKASAASLATARTRTLATSRVLLVAPKGPASEALAATIETLGGRCRIVSTIEQAGHFLSIAMDAGSEERLTDIIVDHRCAALFRRICDDWPDLEALPLRRTYLVNPEERIQQPLHQTDGFHAWLIRPLRERSLVAVLKGQLKGIEVRDAINDNRPVLRDAADAACAPAPLAVSTVLLGEDDPVNAAILRSTLERGGHAVRHVVDFAAMEDILDQGLSETLGSGQAPKILITDLHMPHGDGLTMLRRLRLSERLTDGAPHLPVIVQTSDRRPETHRDLLEAGADAVLAKPADPKSLIALVGRLIAG</sequence>
<dbReference type="Pfam" id="PF02518">
    <property type="entry name" value="HATPase_c"/>
    <property type="match status" value="1"/>
</dbReference>
<dbReference type="InterPro" id="IPR004358">
    <property type="entry name" value="Sig_transdc_His_kin-like_C"/>
</dbReference>
<evidence type="ECO:0000256" key="1">
    <source>
        <dbReference type="ARBA" id="ARBA00000085"/>
    </source>
</evidence>
<dbReference type="InterPro" id="IPR011006">
    <property type="entry name" value="CheY-like_superfamily"/>
</dbReference>
<evidence type="ECO:0000256" key="7">
    <source>
        <dbReference type="SAM" id="Phobius"/>
    </source>
</evidence>
<dbReference type="AlphaFoldDB" id="A0A9X1NPV9"/>
<comment type="caution">
    <text evidence="10">The sequence shown here is derived from an EMBL/GenBank/DDBJ whole genome shotgun (WGS) entry which is preliminary data.</text>
</comment>
<gene>
    <name evidence="10" type="ORF">LRX75_06430</name>
</gene>
<keyword evidence="3 5" id="KW-0597">Phosphoprotein</keyword>
<dbReference type="PANTHER" id="PTHR45339:SF1">
    <property type="entry name" value="HYBRID SIGNAL TRANSDUCTION HISTIDINE KINASE J"/>
    <property type="match status" value="1"/>
</dbReference>
<feature type="region of interest" description="Disordered" evidence="6">
    <location>
        <begin position="94"/>
        <end position="114"/>
    </location>
</feature>
<dbReference type="FunFam" id="3.30.565.10:FF:000010">
    <property type="entry name" value="Sensor histidine kinase RcsC"/>
    <property type="match status" value="1"/>
</dbReference>
<dbReference type="SMART" id="SM00388">
    <property type="entry name" value="HisKA"/>
    <property type="match status" value="1"/>
</dbReference>
<dbReference type="PRINTS" id="PR00344">
    <property type="entry name" value="BCTRLSENSOR"/>
</dbReference>
<dbReference type="Pfam" id="PF00512">
    <property type="entry name" value="HisKA"/>
    <property type="match status" value="1"/>
</dbReference>
<evidence type="ECO:0000313" key="11">
    <source>
        <dbReference type="Proteomes" id="UP001139089"/>
    </source>
</evidence>
<dbReference type="PROSITE" id="PS50110">
    <property type="entry name" value="RESPONSE_REGULATORY"/>
    <property type="match status" value="1"/>
</dbReference>
<feature type="transmembrane region" description="Helical" evidence="7">
    <location>
        <begin position="47"/>
        <end position="67"/>
    </location>
</feature>
<feature type="region of interest" description="Disordered" evidence="6">
    <location>
        <begin position="16"/>
        <end position="39"/>
    </location>
</feature>
<dbReference type="Proteomes" id="UP001139089">
    <property type="component" value="Unassembled WGS sequence"/>
</dbReference>